<reference evidence="1 2" key="1">
    <citation type="submission" date="2019-04" db="EMBL/GenBank/DDBJ databases">
        <title>Friends and foes A comparative genomics study of 23 Aspergillus species from section Flavi.</title>
        <authorList>
            <consortium name="DOE Joint Genome Institute"/>
            <person name="Kjaerbolling I."/>
            <person name="Vesth T."/>
            <person name="Frisvad J.C."/>
            <person name="Nybo J.L."/>
            <person name="Theobald S."/>
            <person name="Kildgaard S."/>
            <person name="Isbrandt T."/>
            <person name="Kuo A."/>
            <person name="Sato A."/>
            <person name="Lyhne E.K."/>
            <person name="Kogle M.E."/>
            <person name="Wiebenga A."/>
            <person name="Kun R.S."/>
            <person name="Lubbers R.J."/>
            <person name="Makela M.R."/>
            <person name="Barry K."/>
            <person name="Chovatia M."/>
            <person name="Clum A."/>
            <person name="Daum C."/>
            <person name="Haridas S."/>
            <person name="He G."/>
            <person name="LaButti K."/>
            <person name="Lipzen A."/>
            <person name="Mondo S."/>
            <person name="Riley R."/>
            <person name="Salamov A."/>
            <person name="Simmons B.A."/>
            <person name="Magnuson J.K."/>
            <person name="Henrissat B."/>
            <person name="Mortensen U.H."/>
            <person name="Larsen T.O."/>
            <person name="Devries R.P."/>
            <person name="Grigoriev I.V."/>
            <person name="Machida M."/>
            <person name="Baker S.E."/>
            <person name="Andersen M.R."/>
        </authorList>
    </citation>
    <scope>NUCLEOTIDE SEQUENCE [LARGE SCALE GENOMIC DNA]</scope>
    <source>
        <strain evidence="1 2">IBT 18842</strain>
    </source>
</reference>
<dbReference type="EMBL" id="ML742032">
    <property type="protein sequence ID" value="KAE8154145.1"/>
    <property type="molecule type" value="Genomic_DNA"/>
</dbReference>
<organism evidence="1 2">
    <name type="scientific">Aspergillus avenaceus</name>
    <dbReference type="NCBI Taxonomy" id="36643"/>
    <lineage>
        <taxon>Eukaryota</taxon>
        <taxon>Fungi</taxon>
        <taxon>Dikarya</taxon>
        <taxon>Ascomycota</taxon>
        <taxon>Pezizomycotina</taxon>
        <taxon>Eurotiomycetes</taxon>
        <taxon>Eurotiomycetidae</taxon>
        <taxon>Eurotiales</taxon>
        <taxon>Aspergillaceae</taxon>
        <taxon>Aspergillus</taxon>
        <taxon>Aspergillus subgen. Circumdati</taxon>
    </lineage>
</organism>
<evidence type="ECO:0000313" key="1">
    <source>
        <dbReference type="EMBL" id="KAE8154145.1"/>
    </source>
</evidence>
<accession>A0A5N6U677</accession>
<dbReference type="OrthoDB" id="4425826at2759"/>
<protein>
    <submittedName>
        <fullName evidence="1">Uncharacterized protein</fullName>
    </submittedName>
</protein>
<gene>
    <name evidence="1" type="ORF">BDV25DRAFT_148322</name>
</gene>
<keyword evidence="2" id="KW-1185">Reference proteome</keyword>
<dbReference type="Proteomes" id="UP000325780">
    <property type="component" value="Unassembled WGS sequence"/>
</dbReference>
<name>A0A5N6U677_ASPAV</name>
<dbReference type="AlphaFoldDB" id="A0A5N6U677"/>
<evidence type="ECO:0000313" key="2">
    <source>
        <dbReference type="Proteomes" id="UP000325780"/>
    </source>
</evidence>
<sequence>MLKKIKILQRIQDMIESFNGRQSIPSDYESILEEHLVLVCKPPERLEWKPRNIWAMKSTNKTS</sequence>
<proteinExistence type="predicted"/>